<proteinExistence type="inferred from homology"/>
<dbReference type="InterPro" id="IPR020904">
    <property type="entry name" value="Sc_DH/Rdtase_CS"/>
</dbReference>
<dbReference type="Pfam" id="PF00106">
    <property type="entry name" value="adh_short"/>
    <property type="match status" value="1"/>
</dbReference>
<reference evidence="4 5" key="1">
    <citation type="submission" date="2018-07" db="EMBL/GenBank/DDBJ databases">
        <title>Genomic Encyclopedia of Type Strains, Phase III (KMG-III): the genomes of soil and plant-associated and newly described type strains.</title>
        <authorList>
            <person name="Whitman W."/>
        </authorList>
    </citation>
    <scope>NUCLEOTIDE SEQUENCE [LARGE SCALE GENOMIC DNA]</scope>
    <source>
        <strain evidence="4 5">CECT 8488</strain>
    </source>
</reference>
<keyword evidence="5" id="KW-1185">Reference proteome</keyword>
<dbReference type="PRINTS" id="PR00080">
    <property type="entry name" value="SDRFAMILY"/>
</dbReference>
<evidence type="ECO:0000256" key="2">
    <source>
        <dbReference type="ARBA" id="ARBA00023002"/>
    </source>
</evidence>
<evidence type="ECO:0000313" key="4">
    <source>
        <dbReference type="EMBL" id="RED53571.1"/>
    </source>
</evidence>
<name>A0A3D9HW09_9PROT</name>
<dbReference type="RefSeq" id="WP_115934697.1">
    <property type="nucleotide sequence ID" value="NZ_QRDW01000001.1"/>
</dbReference>
<accession>A0A3D9HW09</accession>
<dbReference type="Proteomes" id="UP000256845">
    <property type="component" value="Unassembled WGS sequence"/>
</dbReference>
<evidence type="ECO:0000313" key="5">
    <source>
        <dbReference type="Proteomes" id="UP000256845"/>
    </source>
</evidence>
<dbReference type="AlphaFoldDB" id="A0A3D9HW09"/>
<dbReference type="GO" id="GO:0016491">
    <property type="term" value="F:oxidoreductase activity"/>
    <property type="evidence" value="ECO:0007669"/>
    <property type="project" value="UniProtKB-KW"/>
</dbReference>
<dbReference type="EMBL" id="QRDW01000001">
    <property type="protein sequence ID" value="RED53571.1"/>
    <property type="molecule type" value="Genomic_DNA"/>
</dbReference>
<dbReference type="OrthoDB" id="9790785at2"/>
<dbReference type="PANTHER" id="PTHR42901:SF1">
    <property type="entry name" value="ALCOHOL DEHYDROGENASE"/>
    <property type="match status" value="1"/>
</dbReference>
<dbReference type="PROSITE" id="PS00061">
    <property type="entry name" value="ADH_SHORT"/>
    <property type="match status" value="1"/>
</dbReference>
<comment type="caution">
    <text evidence="4">The sequence shown here is derived from an EMBL/GenBank/DDBJ whole genome shotgun (WGS) entry which is preliminary data.</text>
</comment>
<dbReference type="InterPro" id="IPR036291">
    <property type="entry name" value="NAD(P)-bd_dom_sf"/>
</dbReference>
<gene>
    <name evidence="4" type="ORF">DFP90_101362</name>
</gene>
<sequence>MAEKKLEGRIALVTGASRGIGFAVARRMAEEGAHVVALARTVGGLEELDDIITEKGGKCTLVPLDLRDGDKIDALGASLYERFGRLDILVGNAGILGELSPVGHLPPKLWEETFSVNTHANFRLIRSLDPLLRQSDAGRAIFVSSEIAQEQRPFWSLYAASKAALEALVQGYAAEIGNITNIRANIIHPGPVATAMRAKAYPGEDQKKLNRPWDITDRFIEMASSNFNENGTIVRL</sequence>
<comment type="similarity">
    <text evidence="1 3">Belongs to the short-chain dehydrogenases/reductases (SDR) family.</text>
</comment>
<evidence type="ECO:0000256" key="3">
    <source>
        <dbReference type="RuleBase" id="RU000363"/>
    </source>
</evidence>
<dbReference type="SUPFAM" id="SSF51735">
    <property type="entry name" value="NAD(P)-binding Rossmann-fold domains"/>
    <property type="match status" value="1"/>
</dbReference>
<dbReference type="Gene3D" id="3.40.50.720">
    <property type="entry name" value="NAD(P)-binding Rossmann-like Domain"/>
    <property type="match status" value="1"/>
</dbReference>
<dbReference type="PANTHER" id="PTHR42901">
    <property type="entry name" value="ALCOHOL DEHYDROGENASE"/>
    <property type="match status" value="1"/>
</dbReference>
<dbReference type="CDD" id="cd05233">
    <property type="entry name" value="SDR_c"/>
    <property type="match status" value="1"/>
</dbReference>
<dbReference type="InterPro" id="IPR002347">
    <property type="entry name" value="SDR_fam"/>
</dbReference>
<protein>
    <submittedName>
        <fullName evidence="4">NAD(P)-dependent dehydrogenase (Short-subunit alcohol dehydrogenase family)</fullName>
    </submittedName>
</protein>
<evidence type="ECO:0000256" key="1">
    <source>
        <dbReference type="ARBA" id="ARBA00006484"/>
    </source>
</evidence>
<dbReference type="PRINTS" id="PR00081">
    <property type="entry name" value="GDHRDH"/>
</dbReference>
<keyword evidence="2" id="KW-0560">Oxidoreductase</keyword>
<organism evidence="4 5">
    <name type="scientific">Aestuariispira insulae</name>
    <dbReference type="NCBI Taxonomy" id="1461337"/>
    <lineage>
        <taxon>Bacteria</taxon>
        <taxon>Pseudomonadati</taxon>
        <taxon>Pseudomonadota</taxon>
        <taxon>Alphaproteobacteria</taxon>
        <taxon>Rhodospirillales</taxon>
        <taxon>Kiloniellaceae</taxon>
        <taxon>Aestuariispira</taxon>
    </lineage>
</organism>